<evidence type="ECO:0000313" key="6">
    <source>
        <dbReference type="EMBL" id="KAA8538945.1"/>
    </source>
</evidence>
<keyword evidence="7" id="KW-1185">Reference proteome</keyword>
<proteinExistence type="predicted"/>
<dbReference type="Proteomes" id="UP000325577">
    <property type="component" value="Linkage Group LG14"/>
</dbReference>
<dbReference type="OrthoDB" id="69229at2759"/>
<keyword evidence="2" id="KW-0863">Zinc-finger</keyword>
<name>A0A5J5B6V2_9ASTE</name>
<evidence type="ECO:0000256" key="2">
    <source>
        <dbReference type="ARBA" id="ARBA00022771"/>
    </source>
</evidence>
<accession>A0A5J5B6V2</accession>
<feature type="compositionally biased region" description="Basic and acidic residues" evidence="4">
    <location>
        <begin position="744"/>
        <end position="766"/>
    </location>
</feature>
<gene>
    <name evidence="6" type="ORF">F0562_025637</name>
</gene>
<evidence type="ECO:0000313" key="7">
    <source>
        <dbReference type="Proteomes" id="UP000325577"/>
    </source>
</evidence>
<sequence length="781" mass="89522">MNPPLPNPSSFTFLPSTPTPNFFYPRLQDPPPQSLDLPTTLSTLKDLISLSETTIDSFSTLLRPATATAAATATANCSSSSGFCPCPFNPHHRVPPESLFRHSLQCPSSPAILDLTLIESLHYPNTLQSSEELVKQSRFVRTLHDSDAELCFSLDDYGDFGSNFFYRDCPAVVSLNDQDNSKRTFTLPGILSAECANFIGGGDCEIKGFSRVCLRVLPSELWFLRSEIEAWNDFPTTYSYRVLRAILCLLMTKECDFLKWVIVNSPRYGIVIDVPMRDHMVLLFRLCLKAITREAVGSADLVFNRKVNELNLTTLSFKCPVLVEVLKWLSFHLSVLYGEGNGKFFAMNMLKQCLLNASLKSSLFPSVQKASESSAFKEAEVDGKLEELLERSMENEGNVKEGETINSRVIFVSQVAAAIAALHERSLLEEKIKAFRDAQSLANYQRIAEYAYLSKRADEERLKRSNYRPIIEHDGLLWQRSCNQETNKMKTREELLAEERDYKRRRMSYRGKKLKRTTTQVMRDIIEEYTEEIKQAGGIGCLLKGAEEAGTSAPFPAGDVSSGYELKRPVSNSHGVGKGWPHSYRKQLNSQDDIGLKKFEDEYSEAHKQKHHRRDFERHYGHNKAERSVSRDRRHGAGNTDGYRRRQDSLRHHEHLEAERSISRDRCGEYYSRSPDTRRSDGRLHEYISNQRQQDNVDVSGKYLHRSPDRNHSKSHEQTSHQRERVDQNLDVKTRQQRSTYRNYRSESVIHHDFEDRYDPSESHDMYEDDVSSGSKYIRPE</sequence>
<evidence type="ECO:0000256" key="3">
    <source>
        <dbReference type="ARBA" id="ARBA00022833"/>
    </source>
</evidence>
<dbReference type="InterPro" id="IPR022776">
    <property type="entry name" value="TRM13/UPF0224_CHHC_Znf_dom"/>
</dbReference>
<keyword evidence="3" id="KW-0862">Zinc</keyword>
<dbReference type="PANTHER" id="PTHR21402:SF10">
    <property type="entry name" value="U11_U12 SMALL NUCLEAR RIBONUCLEOPROTEIN 48 KDA PROTEIN"/>
    <property type="match status" value="1"/>
</dbReference>
<feature type="region of interest" description="Disordered" evidence="4">
    <location>
        <begin position="604"/>
        <end position="660"/>
    </location>
</feature>
<feature type="region of interest" description="Disordered" evidence="4">
    <location>
        <begin position="688"/>
        <end position="781"/>
    </location>
</feature>
<evidence type="ECO:0000256" key="1">
    <source>
        <dbReference type="ARBA" id="ARBA00022723"/>
    </source>
</evidence>
<reference evidence="6 7" key="1">
    <citation type="submission" date="2019-09" db="EMBL/GenBank/DDBJ databases">
        <title>A chromosome-level genome assembly of the Chinese tupelo Nyssa sinensis.</title>
        <authorList>
            <person name="Yang X."/>
            <person name="Kang M."/>
            <person name="Yang Y."/>
            <person name="Xiong H."/>
            <person name="Wang M."/>
            <person name="Zhang Z."/>
            <person name="Wang Z."/>
            <person name="Wu H."/>
            <person name="Ma T."/>
            <person name="Liu J."/>
            <person name="Xi Z."/>
        </authorList>
    </citation>
    <scope>NUCLEOTIDE SEQUENCE [LARGE SCALE GENOMIC DNA]</scope>
    <source>
        <strain evidence="6">J267</strain>
        <tissue evidence="6">Leaf</tissue>
    </source>
</reference>
<dbReference type="AlphaFoldDB" id="A0A5J5B6V2"/>
<feature type="compositionally biased region" description="Basic and acidic residues" evidence="4">
    <location>
        <begin position="614"/>
        <end position="631"/>
    </location>
</feature>
<evidence type="ECO:0000256" key="4">
    <source>
        <dbReference type="SAM" id="MobiDB-lite"/>
    </source>
</evidence>
<feature type="compositionally biased region" description="Basic and acidic residues" evidence="4">
    <location>
        <begin position="642"/>
        <end position="660"/>
    </location>
</feature>
<dbReference type="GO" id="GO:0008270">
    <property type="term" value="F:zinc ion binding"/>
    <property type="evidence" value="ECO:0007669"/>
    <property type="project" value="UniProtKB-KW"/>
</dbReference>
<organism evidence="6 7">
    <name type="scientific">Nyssa sinensis</name>
    <dbReference type="NCBI Taxonomy" id="561372"/>
    <lineage>
        <taxon>Eukaryota</taxon>
        <taxon>Viridiplantae</taxon>
        <taxon>Streptophyta</taxon>
        <taxon>Embryophyta</taxon>
        <taxon>Tracheophyta</taxon>
        <taxon>Spermatophyta</taxon>
        <taxon>Magnoliopsida</taxon>
        <taxon>eudicotyledons</taxon>
        <taxon>Gunneridae</taxon>
        <taxon>Pentapetalae</taxon>
        <taxon>asterids</taxon>
        <taxon>Cornales</taxon>
        <taxon>Nyssaceae</taxon>
        <taxon>Nyssa</taxon>
    </lineage>
</organism>
<feature type="compositionally biased region" description="Basic and acidic residues" evidence="4">
    <location>
        <begin position="706"/>
        <end position="734"/>
    </location>
</feature>
<dbReference type="Pfam" id="PF05253">
    <property type="entry name" value="zf-U11-48K"/>
    <property type="match status" value="1"/>
</dbReference>
<dbReference type="PANTHER" id="PTHR21402">
    <property type="entry name" value="GAMETOCYTE SPECIFIC FACTOR 1-RELATED"/>
    <property type="match status" value="1"/>
</dbReference>
<dbReference type="EMBL" id="CM018037">
    <property type="protein sequence ID" value="KAA8538945.1"/>
    <property type="molecule type" value="Genomic_DNA"/>
</dbReference>
<dbReference type="InterPro" id="IPR051591">
    <property type="entry name" value="UPF0224_FAM112_RNA_Proc"/>
</dbReference>
<keyword evidence="1" id="KW-0479">Metal-binding</keyword>
<feature type="domain" description="CHHC U11-48K-type" evidence="5">
    <location>
        <begin position="83"/>
        <end position="110"/>
    </location>
</feature>
<dbReference type="PROSITE" id="PS51800">
    <property type="entry name" value="ZF_CHHC_U11_48K"/>
    <property type="match status" value="1"/>
</dbReference>
<protein>
    <recommendedName>
        <fullName evidence="5">CHHC U11-48K-type domain-containing protein</fullName>
    </recommendedName>
</protein>
<feature type="compositionally biased region" description="Polar residues" evidence="4">
    <location>
        <begin position="688"/>
        <end position="697"/>
    </location>
</feature>
<evidence type="ECO:0000259" key="5">
    <source>
        <dbReference type="PROSITE" id="PS51800"/>
    </source>
</evidence>